<dbReference type="PANTHER" id="PTHR39418">
    <property type="entry name" value="DEHYDROGENASE-RELATED"/>
    <property type="match status" value="1"/>
</dbReference>
<sequence length="143" mass="15506">MRMREIDVTNIDALIERAVEFHGHLGPYLICGVRMGLLALRLLGSRGYTGLTVTVETGVTPPVSCLIDGLQIATGCTLGKGNISVLGGGRPRALVRSKDQSVVVELRPEWPEKFAQMDGAVAAQTILRIPEEELLTWRLLPSS</sequence>
<dbReference type="Gene3D" id="3.30.1330.130">
    <property type="match status" value="1"/>
</dbReference>
<dbReference type="SUPFAM" id="SSF143555">
    <property type="entry name" value="FwdE-like"/>
    <property type="match status" value="1"/>
</dbReference>
<reference evidence="2" key="2">
    <citation type="journal article" date="2012" name="PLoS ONE">
        <title>A Deeply Branching Thermophilic Bacterium with an Ancient Acetyl-CoA Pathway Dominates a Subsurface Ecosystem.</title>
        <authorList>
            <person name="Takami H."/>
            <person name="Noguchi H."/>
            <person name="Takaki Y."/>
            <person name="Uchiyama I."/>
            <person name="Toyoda A."/>
            <person name="Nishi S."/>
            <person name="Chee G.-J."/>
            <person name="Arai W."/>
            <person name="Nunoura T."/>
            <person name="Itoh T."/>
            <person name="Hattori M."/>
            <person name="Takai K."/>
        </authorList>
    </citation>
    <scope>NUCLEOTIDE SEQUENCE</scope>
</reference>
<evidence type="ECO:0000313" key="2">
    <source>
        <dbReference type="EMBL" id="BAL58461.1"/>
    </source>
</evidence>
<dbReference type="AlphaFoldDB" id="H5SQU4"/>
<feature type="domain" description="Formylmethanofuran dehydrogenase subunit E" evidence="1">
    <location>
        <begin position="21"/>
        <end position="116"/>
    </location>
</feature>
<dbReference type="InterPro" id="IPR003814">
    <property type="entry name" value="FmdEsu_dom"/>
</dbReference>
<dbReference type="Pfam" id="PF02663">
    <property type="entry name" value="FmdE"/>
    <property type="match status" value="1"/>
</dbReference>
<dbReference type="InterPro" id="IPR053194">
    <property type="entry name" value="tRNA_methyltr_O"/>
</dbReference>
<proteinExistence type="predicted"/>
<dbReference type="EMBL" id="AP011801">
    <property type="protein sequence ID" value="BAL58461.1"/>
    <property type="molecule type" value="Genomic_DNA"/>
</dbReference>
<reference evidence="2" key="1">
    <citation type="journal article" date="2005" name="Environ. Microbiol.">
        <title>Genetic and functional properties of uncultivated thermophilic crenarchaeotes from a subsurface gold mine as revealed by analysis of genome fragments.</title>
        <authorList>
            <person name="Nunoura T."/>
            <person name="Hirayama H."/>
            <person name="Takami H."/>
            <person name="Oida H."/>
            <person name="Nishi S."/>
            <person name="Shimamura S."/>
            <person name="Suzuki Y."/>
            <person name="Inagaki F."/>
            <person name="Takai K."/>
            <person name="Nealson K.H."/>
            <person name="Horikoshi K."/>
        </authorList>
    </citation>
    <scope>NUCLEOTIDE SEQUENCE</scope>
</reference>
<evidence type="ECO:0000259" key="1">
    <source>
        <dbReference type="Pfam" id="PF02663"/>
    </source>
</evidence>
<accession>H5SQU4</accession>
<gene>
    <name evidence="2" type="ORF">HGMM_OP2C011</name>
</gene>
<name>H5SQU4_ACEAU</name>
<organism evidence="2">
    <name type="scientific">Acetithermum autotrophicum</name>
    <dbReference type="NCBI Taxonomy" id="1446466"/>
    <lineage>
        <taxon>Bacteria</taxon>
        <taxon>Candidatus Bipolaricaulota</taxon>
        <taxon>Candidatus Acetithermum</taxon>
    </lineage>
</organism>
<protein>
    <submittedName>
        <fullName evidence="2">Formylmethanofuran dehydrogenase subunit E</fullName>
    </submittedName>
</protein>
<dbReference type="PANTHER" id="PTHR39418:SF1">
    <property type="entry name" value="DEHYDROGENASE"/>
    <property type="match status" value="1"/>
</dbReference>